<feature type="signal peptide" evidence="8">
    <location>
        <begin position="1"/>
        <end position="18"/>
    </location>
</feature>
<reference evidence="9 10" key="1">
    <citation type="submission" date="2024-10" db="EMBL/GenBank/DDBJ databases">
        <title>Updated reference genomes for cyclostephanoid diatoms.</title>
        <authorList>
            <person name="Roberts W.R."/>
            <person name="Alverson A.J."/>
        </authorList>
    </citation>
    <scope>NUCLEOTIDE SEQUENCE [LARGE SCALE GENOMIC DNA]</scope>
    <source>
        <strain evidence="9 10">AJA232-27</strain>
    </source>
</reference>
<comment type="similarity">
    <text evidence="4">Belongs to the peroxiredoxin-like PRXL2 family. PRXL2A subfamily.</text>
</comment>
<dbReference type="EMBL" id="JALLBG020000148">
    <property type="protein sequence ID" value="KAL3761644.1"/>
    <property type="molecule type" value="Genomic_DNA"/>
</dbReference>
<evidence type="ECO:0000256" key="5">
    <source>
        <dbReference type="ARBA" id="ARBA00023849"/>
    </source>
</evidence>
<dbReference type="AlphaFoldDB" id="A0ABD3MCB1"/>
<evidence type="ECO:0000256" key="2">
    <source>
        <dbReference type="ARBA" id="ARBA00022490"/>
    </source>
</evidence>
<evidence type="ECO:0000313" key="9">
    <source>
        <dbReference type="EMBL" id="KAL3761644.1"/>
    </source>
</evidence>
<dbReference type="InterPro" id="IPR032801">
    <property type="entry name" value="PXL2A/B/C"/>
</dbReference>
<keyword evidence="2" id="KW-0963">Cytoplasm</keyword>
<evidence type="ECO:0000256" key="8">
    <source>
        <dbReference type="SAM" id="SignalP"/>
    </source>
</evidence>
<proteinExistence type="inferred from homology"/>
<comment type="caution">
    <text evidence="9">The sequence shown here is derived from an EMBL/GenBank/DDBJ whole genome shotgun (WGS) entry which is preliminary data.</text>
</comment>
<keyword evidence="8" id="KW-0732">Signal</keyword>
<comment type="subcellular location">
    <subcellularLocation>
        <location evidence="1">Cytoplasm</location>
    </subcellularLocation>
</comment>
<evidence type="ECO:0000256" key="7">
    <source>
        <dbReference type="ARBA" id="ARBA00032129"/>
    </source>
</evidence>
<evidence type="ECO:0000256" key="3">
    <source>
        <dbReference type="ARBA" id="ARBA00023284"/>
    </source>
</evidence>
<protein>
    <recommendedName>
        <fullName evidence="5">Peroxiredoxin-like 2A</fullName>
    </recommendedName>
    <alternativeName>
        <fullName evidence="7">Peroxiredoxin-like 2 activated in M-CSF stimulated monocytes</fullName>
    </alternativeName>
    <alternativeName>
        <fullName evidence="6">Redox-regulatory protein FAM213A</fullName>
    </alternativeName>
</protein>
<dbReference type="GO" id="GO:0005737">
    <property type="term" value="C:cytoplasm"/>
    <property type="evidence" value="ECO:0007669"/>
    <property type="project" value="UniProtKB-SubCell"/>
</dbReference>
<evidence type="ECO:0000256" key="1">
    <source>
        <dbReference type="ARBA" id="ARBA00004496"/>
    </source>
</evidence>
<gene>
    <name evidence="9" type="ORF">ACHAWU_000131</name>
</gene>
<evidence type="ECO:0000256" key="4">
    <source>
        <dbReference type="ARBA" id="ARBA00023787"/>
    </source>
</evidence>
<name>A0ABD3MCB1_9STRA</name>
<keyword evidence="3" id="KW-0676">Redox-active center</keyword>
<dbReference type="Pfam" id="PF13911">
    <property type="entry name" value="AhpC-TSA_2"/>
    <property type="match status" value="1"/>
</dbReference>
<accession>A0ABD3MCB1</accession>
<dbReference type="PANTHER" id="PTHR28630:SF31">
    <property type="entry name" value="PEROXIREDOXIN-LIKE 2A"/>
    <property type="match status" value="1"/>
</dbReference>
<evidence type="ECO:0000313" key="10">
    <source>
        <dbReference type="Proteomes" id="UP001530293"/>
    </source>
</evidence>
<dbReference type="PANTHER" id="PTHR28630">
    <property type="match status" value="1"/>
</dbReference>
<sequence>MKLFRPLLASAAVVMAAAYVPPHMELPAGWTDVAAATLIPLEFRSKAAAALEGDNAPIVSETACMSTADVISKHSGEHGCIAFAIRRPAVADLAAREDKPLEGFGLFGVVKEVGVDDEGLSEFQTEFFPHPLYRDEEVSFYKALGSRKLSLTTWNPIKLWRGMREVYNRLKVKKISGNLKGEGLIQGGIIIFDKHGNARYAYREATGSEVPIDDIISAVKMVRGDS</sequence>
<feature type="chain" id="PRO_5044810347" description="Peroxiredoxin-like 2A" evidence="8">
    <location>
        <begin position="19"/>
        <end position="226"/>
    </location>
</feature>
<organism evidence="9 10">
    <name type="scientific">Discostella pseudostelligera</name>
    <dbReference type="NCBI Taxonomy" id="259834"/>
    <lineage>
        <taxon>Eukaryota</taxon>
        <taxon>Sar</taxon>
        <taxon>Stramenopiles</taxon>
        <taxon>Ochrophyta</taxon>
        <taxon>Bacillariophyta</taxon>
        <taxon>Coscinodiscophyceae</taxon>
        <taxon>Thalassiosirophycidae</taxon>
        <taxon>Stephanodiscales</taxon>
        <taxon>Stephanodiscaceae</taxon>
        <taxon>Discostella</taxon>
    </lineage>
</organism>
<dbReference type="Proteomes" id="UP001530293">
    <property type="component" value="Unassembled WGS sequence"/>
</dbReference>
<keyword evidence="10" id="KW-1185">Reference proteome</keyword>
<evidence type="ECO:0000256" key="6">
    <source>
        <dbReference type="ARBA" id="ARBA00032058"/>
    </source>
</evidence>